<dbReference type="KEGG" id="hhd:HBHAL_4476"/>
<keyword evidence="1" id="KW-0472">Membrane</keyword>
<reference evidence="2 3" key="1">
    <citation type="journal article" date="2013" name="Environ. Microbiol.">
        <title>Chloride and organic osmolytes: a hybrid strategy to cope with elevated salinities by the moderately halophilic, chloride-dependent bacterium Halobacillus halophilus.</title>
        <authorList>
            <person name="Saum S.H."/>
            <person name="Pfeiffer F."/>
            <person name="Palm P."/>
            <person name="Rampp M."/>
            <person name="Schuster S.C."/>
            <person name="Muller V."/>
            <person name="Oesterhelt D."/>
        </authorList>
    </citation>
    <scope>NUCLEOTIDE SEQUENCE [LARGE SCALE GENOMIC DNA]</scope>
    <source>
        <strain evidence="3">ATCC 35676 / DSM 2266 / JCM 20832 / KCTC 3685 / LMG 17431 / NBRC 102448 / NCIMB 2269</strain>
    </source>
</reference>
<name>I0JRP5_HALH3</name>
<evidence type="ECO:0000256" key="1">
    <source>
        <dbReference type="SAM" id="Phobius"/>
    </source>
</evidence>
<keyword evidence="3" id="KW-1185">Reference proteome</keyword>
<dbReference type="PATRIC" id="fig|866895.3.peg.3510"/>
<organism evidence="2 3">
    <name type="scientific">Halobacillus halophilus (strain ATCC 35676 / DSM 2266 / JCM 20832 / KCTC 3685 / LMG 17431 / NBRC 102448 / NCIMB 2269)</name>
    <name type="common">Sporosarcina halophila</name>
    <dbReference type="NCBI Taxonomy" id="866895"/>
    <lineage>
        <taxon>Bacteria</taxon>
        <taxon>Bacillati</taxon>
        <taxon>Bacillota</taxon>
        <taxon>Bacilli</taxon>
        <taxon>Bacillales</taxon>
        <taxon>Bacillaceae</taxon>
        <taxon>Halobacillus</taxon>
    </lineage>
</organism>
<feature type="transmembrane region" description="Helical" evidence="1">
    <location>
        <begin position="13"/>
        <end position="35"/>
    </location>
</feature>
<dbReference type="STRING" id="866895.HBHAL_4476"/>
<dbReference type="AlphaFoldDB" id="I0JRP5"/>
<evidence type="ECO:0008006" key="4">
    <source>
        <dbReference type="Google" id="ProtNLM"/>
    </source>
</evidence>
<dbReference type="HOGENOM" id="CLU_2861515_0_0_9"/>
<proteinExistence type="predicted"/>
<evidence type="ECO:0000313" key="2">
    <source>
        <dbReference type="EMBL" id="CCG46816.1"/>
    </source>
</evidence>
<gene>
    <name evidence="2" type="ordered locus">HBHAL_4476</name>
</gene>
<dbReference type="EMBL" id="HE717023">
    <property type="protein sequence ID" value="CCG46816.1"/>
    <property type="molecule type" value="Genomic_DNA"/>
</dbReference>
<sequence>MVQRGGMDSMVEFIILIGVFIIGGGAALLGFLIIIGRKVTQPDHELQQKIDRLEREIKDMKNEP</sequence>
<keyword evidence="1" id="KW-0812">Transmembrane</keyword>
<protein>
    <recommendedName>
        <fullName evidence="4">DUF4083 domain-containing protein</fullName>
    </recommendedName>
</protein>
<keyword evidence="1" id="KW-1133">Transmembrane helix</keyword>
<dbReference type="Proteomes" id="UP000007397">
    <property type="component" value="Chromosome"/>
</dbReference>
<evidence type="ECO:0000313" key="3">
    <source>
        <dbReference type="Proteomes" id="UP000007397"/>
    </source>
</evidence>
<accession>I0JRP5</accession>